<dbReference type="Pfam" id="PF03601">
    <property type="entry name" value="Cons_hypoth698"/>
    <property type="match status" value="1"/>
</dbReference>
<keyword evidence="9" id="KW-1185">Reference proteome</keyword>
<feature type="transmembrane region" description="Helical" evidence="7">
    <location>
        <begin position="360"/>
        <end position="380"/>
    </location>
</feature>
<evidence type="ECO:0000313" key="9">
    <source>
        <dbReference type="Proteomes" id="UP000184510"/>
    </source>
</evidence>
<evidence type="ECO:0000256" key="1">
    <source>
        <dbReference type="ARBA" id="ARBA00004651"/>
    </source>
</evidence>
<feature type="transmembrane region" description="Helical" evidence="7">
    <location>
        <begin position="102"/>
        <end position="119"/>
    </location>
</feature>
<evidence type="ECO:0000256" key="7">
    <source>
        <dbReference type="SAM" id="Phobius"/>
    </source>
</evidence>
<comment type="subcellular location">
    <subcellularLocation>
        <location evidence="1">Cell membrane</location>
        <topology evidence="1">Multi-pass membrane protein</topology>
    </subcellularLocation>
</comment>
<protein>
    <submittedName>
        <fullName evidence="8">Conserved hypothetical integral membrane protein</fullName>
    </submittedName>
</protein>
<evidence type="ECO:0000256" key="4">
    <source>
        <dbReference type="ARBA" id="ARBA00022692"/>
    </source>
</evidence>
<feature type="transmembrane region" description="Helical" evidence="7">
    <location>
        <begin position="287"/>
        <end position="310"/>
    </location>
</feature>
<comment type="similarity">
    <text evidence="2">Belongs to the UPF0324 family.</text>
</comment>
<reference evidence="8 9" key="1">
    <citation type="submission" date="2016-11" db="EMBL/GenBank/DDBJ databases">
        <authorList>
            <person name="Jaros S."/>
            <person name="Januszkiewicz K."/>
            <person name="Wedrychowicz H."/>
        </authorList>
    </citation>
    <scope>NUCLEOTIDE SEQUENCE [LARGE SCALE GENOMIC DNA]</scope>
    <source>
        <strain evidence="8 9">DSM 18772</strain>
    </source>
</reference>
<gene>
    <name evidence="8" type="ORF">SAMN02745181_1203</name>
</gene>
<accession>A0A1M6GLL9</accession>
<dbReference type="EMBL" id="FQYR01000003">
    <property type="protein sequence ID" value="SHJ10857.1"/>
    <property type="molecule type" value="Genomic_DNA"/>
</dbReference>
<organism evidence="8 9">
    <name type="scientific">Rubritalea squalenifaciens DSM 18772</name>
    <dbReference type="NCBI Taxonomy" id="1123071"/>
    <lineage>
        <taxon>Bacteria</taxon>
        <taxon>Pseudomonadati</taxon>
        <taxon>Verrucomicrobiota</taxon>
        <taxon>Verrucomicrobiia</taxon>
        <taxon>Verrucomicrobiales</taxon>
        <taxon>Rubritaleaceae</taxon>
        <taxon>Rubritalea</taxon>
    </lineage>
</organism>
<sequence length="381" mass="39475">MTLYELIESQGYLSLDSMEGSLEVHRPPSLEGSKWALAPGILLAALLTVSAALLSKAPFPPFTMKGAALEHPLGVSVLAILLGLVFGSTVKLSKRVKLGCKWVAYWLIPVAIVCLGGKMEMAALQGVAGKMVLGVIAIMAVALGGGVIFGRLFGLGKRTSYLLGVGSAVCGSSAVMAVAPVTEADDEEVVLAVGAVNLVGLIAMMACVVALWIVPLDASFYGAWAGSTIHAVPQVIAAGQSHGADAASMATLVKLLRVSLLVPVVIGTAFVFGRAKNGQKGFQKERLVGVVPWFVWGFAIVVAIKALGWLPELVFENGNTVDVSQVMSDVSKWLLALAMAAIGFQVNLKSMAKSGGKAMLAAVCTWGVMAASAFLLLGLLV</sequence>
<evidence type="ECO:0000256" key="5">
    <source>
        <dbReference type="ARBA" id="ARBA00022989"/>
    </source>
</evidence>
<feature type="transmembrane region" description="Helical" evidence="7">
    <location>
        <begin position="160"/>
        <end position="182"/>
    </location>
</feature>
<evidence type="ECO:0000256" key="3">
    <source>
        <dbReference type="ARBA" id="ARBA00022475"/>
    </source>
</evidence>
<dbReference type="AlphaFoldDB" id="A0A1M6GLL9"/>
<keyword evidence="5 7" id="KW-1133">Transmembrane helix</keyword>
<feature type="transmembrane region" description="Helical" evidence="7">
    <location>
        <begin position="131"/>
        <end position="154"/>
    </location>
</feature>
<dbReference type="PANTHER" id="PTHR30106">
    <property type="entry name" value="INNER MEMBRANE PROTEIN YEIH-RELATED"/>
    <property type="match status" value="1"/>
</dbReference>
<keyword evidence="6 7" id="KW-0472">Membrane</keyword>
<evidence type="ECO:0000256" key="6">
    <source>
        <dbReference type="ARBA" id="ARBA00023136"/>
    </source>
</evidence>
<dbReference type="FunCoup" id="A0A1M6GLL9">
    <property type="interactions" value="68"/>
</dbReference>
<feature type="transmembrane region" description="Helical" evidence="7">
    <location>
        <begin position="67"/>
        <end position="90"/>
    </location>
</feature>
<dbReference type="Proteomes" id="UP000184510">
    <property type="component" value="Unassembled WGS sequence"/>
</dbReference>
<evidence type="ECO:0000256" key="2">
    <source>
        <dbReference type="ARBA" id="ARBA00007977"/>
    </source>
</evidence>
<evidence type="ECO:0000313" key="8">
    <source>
        <dbReference type="EMBL" id="SHJ10857.1"/>
    </source>
</evidence>
<dbReference type="InParanoid" id="A0A1M6GLL9"/>
<keyword evidence="3" id="KW-1003">Cell membrane</keyword>
<keyword evidence="4 7" id="KW-0812">Transmembrane</keyword>
<feature type="transmembrane region" description="Helical" evidence="7">
    <location>
        <begin position="255"/>
        <end position="275"/>
    </location>
</feature>
<name>A0A1M6GLL9_9BACT</name>
<dbReference type="PANTHER" id="PTHR30106:SF2">
    <property type="entry name" value="UPF0324 INNER MEMBRANE PROTEIN YEIH"/>
    <property type="match status" value="1"/>
</dbReference>
<feature type="transmembrane region" description="Helical" evidence="7">
    <location>
        <begin position="35"/>
        <end position="55"/>
    </location>
</feature>
<dbReference type="GO" id="GO:0005886">
    <property type="term" value="C:plasma membrane"/>
    <property type="evidence" value="ECO:0007669"/>
    <property type="project" value="UniProtKB-SubCell"/>
</dbReference>
<proteinExistence type="inferred from homology"/>
<feature type="transmembrane region" description="Helical" evidence="7">
    <location>
        <begin position="189"/>
        <end position="214"/>
    </location>
</feature>
<dbReference type="InterPro" id="IPR018383">
    <property type="entry name" value="UPF0324_pro"/>
</dbReference>